<organism evidence="3 4">
    <name type="scientific">Sideroxydans lithotrophicus (strain ES-1)</name>
    <dbReference type="NCBI Taxonomy" id="580332"/>
    <lineage>
        <taxon>Bacteria</taxon>
        <taxon>Pseudomonadati</taxon>
        <taxon>Pseudomonadota</taxon>
        <taxon>Betaproteobacteria</taxon>
        <taxon>Nitrosomonadales</taxon>
        <taxon>Gallionellaceae</taxon>
        <taxon>Sideroxydans</taxon>
    </lineage>
</organism>
<dbReference type="RefSeq" id="WP_013029010.1">
    <property type="nucleotide sequence ID" value="NC_013959.1"/>
</dbReference>
<dbReference type="EMBL" id="CP001965">
    <property type="protein sequence ID" value="ADE11112.1"/>
    <property type="molecule type" value="Genomic_DNA"/>
</dbReference>
<dbReference type="eggNOG" id="COG0484">
    <property type="taxonomic scope" value="Bacteria"/>
</dbReference>
<keyword evidence="3" id="KW-0346">Stress response</keyword>
<dbReference type="STRING" id="580332.Slit_0874"/>
<dbReference type="InterPro" id="IPR036869">
    <property type="entry name" value="J_dom_sf"/>
</dbReference>
<evidence type="ECO:0000256" key="1">
    <source>
        <dbReference type="SAM" id="Phobius"/>
    </source>
</evidence>
<evidence type="ECO:0000313" key="3">
    <source>
        <dbReference type="EMBL" id="ADE11112.1"/>
    </source>
</evidence>
<dbReference type="PROSITE" id="PS50076">
    <property type="entry name" value="DNAJ_2"/>
    <property type="match status" value="1"/>
</dbReference>
<dbReference type="OrthoDB" id="8564128at2"/>
<dbReference type="AlphaFoldDB" id="D5CPH1"/>
<sequence length="243" mass="27053">MKKTLYDILRVDNNASSERIDAAYLTQKKILQNAADQESQNDLKLVQHAYLVLSDRGQRDKYDQSLKRQIARDNSLIYYSDAYTDRSWPTRFLFLIAIAAAVFFAFQHVNKSNAGTPYSLVPHDSNTPTATAATPATYVEPAVVIQTSESAPQQPLVSGNIENRAAGGDVEIDDVDAVPFIDGVGRQHYREFLAHSSPRAFVICQNGSFSTIFGSNQFVTQQLQSRPGGCEPYVVNDEVVWKK</sequence>
<dbReference type="InterPro" id="IPR001623">
    <property type="entry name" value="DnaJ_domain"/>
</dbReference>
<dbReference type="Proteomes" id="UP000001625">
    <property type="component" value="Chromosome"/>
</dbReference>
<proteinExistence type="predicted"/>
<feature type="domain" description="J" evidence="2">
    <location>
        <begin position="4"/>
        <end position="66"/>
    </location>
</feature>
<dbReference type="Pfam" id="PF00226">
    <property type="entry name" value="DnaJ"/>
    <property type="match status" value="1"/>
</dbReference>
<protein>
    <submittedName>
        <fullName evidence="3">Heat shock protein DnaJ domain protein</fullName>
    </submittedName>
</protein>
<dbReference type="KEGG" id="slt:Slit_0874"/>
<evidence type="ECO:0000313" key="4">
    <source>
        <dbReference type="Proteomes" id="UP000001625"/>
    </source>
</evidence>
<evidence type="ECO:0000259" key="2">
    <source>
        <dbReference type="PROSITE" id="PS50076"/>
    </source>
</evidence>
<dbReference type="Gene3D" id="1.10.287.110">
    <property type="entry name" value="DnaJ domain"/>
    <property type="match status" value="1"/>
</dbReference>
<accession>D5CPH1</accession>
<keyword evidence="4" id="KW-1185">Reference proteome</keyword>
<dbReference type="HOGENOM" id="CLU_1141966_0_0_4"/>
<keyword evidence="1" id="KW-0812">Transmembrane</keyword>
<gene>
    <name evidence="3" type="ordered locus">Slit_0874</name>
</gene>
<keyword evidence="1" id="KW-1133">Transmembrane helix</keyword>
<name>D5CPH1_SIDLE</name>
<dbReference type="SUPFAM" id="SSF46565">
    <property type="entry name" value="Chaperone J-domain"/>
    <property type="match status" value="1"/>
</dbReference>
<feature type="transmembrane region" description="Helical" evidence="1">
    <location>
        <begin position="92"/>
        <end position="109"/>
    </location>
</feature>
<reference evidence="3 4" key="1">
    <citation type="submission" date="2010-03" db="EMBL/GenBank/DDBJ databases">
        <title>Complete sequence of Sideroxydans lithotrophicus ES-1.</title>
        <authorList>
            <consortium name="US DOE Joint Genome Institute"/>
            <person name="Lucas S."/>
            <person name="Copeland A."/>
            <person name="Lapidus A."/>
            <person name="Cheng J.-F."/>
            <person name="Bruce D."/>
            <person name="Goodwin L."/>
            <person name="Pitluck S."/>
            <person name="Munk A.C."/>
            <person name="Detter J.C."/>
            <person name="Han C."/>
            <person name="Tapia R."/>
            <person name="Larimer F."/>
            <person name="Land M."/>
            <person name="Hauser L."/>
            <person name="Kyrpides N."/>
            <person name="Ivanova N."/>
            <person name="Emerson D."/>
            <person name="Woyke T."/>
        </authorList>
    </citation>
    <scope>NUCLEOTIDE SEQUENCE [LARGE SCALE GENOMIC DNA]</scope>
    <source>
        <strain evidence="3 4">ES-1</strain>
    </source>
</reference>
<keyword evidence="1" id="KW-0472">Membrane</keyword>